<keyword evidence="2" id="KW-1185">Reference proteome</keyword>
<protein>
    <submittedName>
        <fullName evidence="1">Uncharacterized protein</fullName>
    </submittedName>
</protein>
<dbReference type="AlphaFoldDB" id="A0A2R6XFF9"/>
<organism evidence="1 2">
    <name type="scientific">Marchantia polymorpha</name>
    <name type="common">Common liverwort</name>
    <name type="synonym">Marchantia aquatica</name>
    <dbReference type="NCBI Taxonomy" id="3197"/>
    <lineage>
        <taxon>Eukaryota</taxon>
        <taxon>Viridiplantae</taxon>
        <taxon>Streptophyta</taxon>
        <taxon>Embryophyta</taxon>
        <taxon>Marchantiophyta</taxon>
        <taxon>Marchantiopsida</taxon>
        <taxon>Marchantiidae</taxon>
        <taxon>Marchantiales</taxon>
        <taxon>Marchantiaceae</taxon>
        <taxon>Marchantia</taxon>
    </lineage>
</organism>
<sequence length="198" mass="20949">MESTRIPVEKFDGTKWTPFDISVQDAMNQVDAKLWPIATSKLASASTASSGLGCISSSTTTGTSGTTPSKSAAAAMDPALDSKALAIIRSNCHKDVKVHIYSATSASDAMVTLKAVFMSGNMAHLSTREEGRKERVRVWLALAPLIFGLSPASGDSQEPYLFSLHGPIGRQAGLHSSRLGIFSKCSATWFVLAVVEGK</sequence>
<proteinExistence type="predicted"/>
<evidence type="ECO:0000313" key="1">
    <source>
        <dbReference type="EMBL" id="PTQ44836.1"/>
    </source>
</evidence>
<accession>A0A2R6XFF9</accession>
<reference evidence="2" key="1">
    <citation type="journal article" date="2017" name="Cell">
        <title>Insights into land plant evolution garnered from the Marchantia polymorpha genome.</title>
        <authorList>
            <person name="Bowman J.L."/>
            <person name="Kohchi T."/>
            <person name="Yamato K.T."/>
            <person name="Jenkins J."/>
            <person name="Shu S."/>
            <person name="Ishizaki K."/>
            <person name="Yamaoka S."/>
            <person name="Nishihama R."/>
            <person name="Nakamura Y."/>
            <person name="Berger F."/>
            <person name="Adam C."/>
            <person name="Aki S.S."/>
            <person name="Althoff F."/>
            <person name="Araki T."/>
            <person name="Arteaga-Vazquez M.A."/>
            <person name="Balasubrmanian S."/>
            <person name="Barry K."/>
            <person name="Bauer D."/>
            <person name="Boehm C.R."/>
            <person name="Briginshaw L."/>
            <person name="Caballero-Perez J."/>
            <person name="Catarino B."/>
            <person name="Chen F."/>
            <person name="Chiyoda S."/>
            <person name="Chovatia M."/>
            <person name="Davies K.M."/>
            <person name="Delmans M."/>
            <person name="Demura T."/>
            <person name="Dierschke T."/>
            <person name="Dolan L."/>
            <person name="Dorantes-Acosta A.E."/>
            <person name="Eklund D.M."/>
            <person name="Florent S.N."/>
            <person name="Flores-Sandoval E."/>
            <person name="Fujiyama A."/>
            <person name="Fukuzawa H."/>
            <person name="Galik B."/>
            <person name="Grimanelli D."/>
            <person name="Grimwood J."/>
            <person name="Grossniklaus U."/>
            <person name="Hamada T."/>
            <person name="Haseloff J."/>
            <person name="Hetherington A.J."/>
            <person name="Higo A."/>
            <person name="Hirakawa Y."/>
            <person name="Hundley H.N."/>
            <person name="Ikeda Y."/>
            <person name="Inoue K."/>
            <person name="Inoue S.I."/>
            <person name="Ishida S."/>
            <person name="Jia Q."/>
            <person name="Kakita M."/>
            <person name="Kanazawa T."/>
            <person name="Kawai Y."/>
            <person name="Kawashima T."/>
            <person name="Kennedy M."/>
            <person name="Kinose K."/>
            <person name="Kinoshita T."/>
            <person name="Kohara Y."/>
            <person name="Koide E."/>
            <person name="Komatsu K."/>
            <person name="Kopischke S."/>
            <person name="Kubo M."/>
            <person name="Kyozuka J."/>
            <person name="Lagercrantz U."/>
            <person name="Lin S.S."/>
            <person name="Lindquist E."/>
            <person name="Lipzen A.M."/>
            <person name="Lu C.W."/>
            <person name="De Luna E."/>
            <person name="Martienssen R.A."/>
            <person name="Minamino N."/>
            <person name="Mizutani M."/>
            <person name="Mizutani M."/>
            <person name="Mochizuki N."/>
            <person name="Monte I."/>
            <person name="Mosher R."/>
            <person name="Nagasaki H."/>
            <person name="Nakagami H."/>
            <person name="Naramoto S."/>
            <person name="Nishitani K."/>
            <person name="Ohtani M."/>
            <person name="Okamoto T."/>
            <person name="Okumura M."/>
            <person name="Phillips J."/>
            <person name="Pollak B."/>
            <person name="Reinders A."/>
            <person name="Rovekamp M."/>
            <person name="Sano R."/>
            <person name="Sawa S."/>
            <person name="Schmid M.W."/>
            <person name="Shirakawa M."/>
            <person name="Solano R."/>
            <person name="Spunde A."/>
            <person name="Suetsugu N."/>
            <person name="Sugano S."/>
            <person name="Sugiyama A."/>
            <person name="Sun R."/>
            <person name="Suzuki Y."/>
            <person name="Takenaka M."/>
            <person name="Takezawa D."/>
            <person name="Tomogane H."/>
            <person name="Tsuzuki M."/>
            <person name="Ueda T."/>
            <person name="Umeda M."/>
            <person name="Ward J.M."/>
            <person name="Watanabe Y."/>
            <person name="Yazaki K."/>
            <person name="Yokoyama R."/>
            <person name="Yoshitake Y."/>
            <person name="Yotsui I."/>
            <person name="Zachgo S."/>
            <person name="Schmutz J."/>
        </authorList>
    </citation>
    <scope>NUCLEOTIDE SEQUENCE [LARGE SCALE GENOMIC DNA]</scope>
    <source>
        <strain evidence="2">Tak-1</strain>
    </source>
</reference>
<name>A0A2R6XFF9_MARPO</name>
<dbReference type="EMBL" id="KZ772690">
    <property type="protein sequence ID" value="PTQ44836.1"/>
    <property type="molecule type" value="Genomic_DNA"/>
</dbReference>
<dbReference type="Proteomes" id="UP000244005">
    <property type="component" value="Unassembled WGS sequence"/>
</dbReference>
<evidence type="ECO:0000313" key="2">
    <source>
        <dbReference type="Proteomes" id="UP000244005"/>
    </source>
</evidence>
<gene>
    <name evidence="1" type="ORF">MARPO_0018s0027</name>
</gene>